<keyword evidence="13" id="KW-1185">Reference proteome</keyword>
<reference evidence="12" key="2">
    <citation type="submission" date="2023-06" db="EMBL/GenBank/DDBJ databases">
        <authorList>
            <consortium name="Lawrence Berkeley National Laboratory"/>
            <person name="Haridas S."/>
            <person name="Hensen N."/>
            <person name="Bonometti L."/>
            <person name="Westerberg I."/>
            <person name="Brannstrom I.O."/>
            <person name="Guillou S."/>
            <person name="Cros-Aarteil S."/>
            <person name="Calhoun S."/>
            <person name="Kuo A."/>
            <person name="Mondo S."/>
            <person name="Pangilinan J."/>
            <person name="Riley R."/>
            <person name="Labutti K."/>
            <person name="Andreopoulos B."/>
            <person name="Lipzen A."/>
            <person name="Chen C."/>
            <person name="Yanf M."/>
            <person name="Daum C."/>
            <person name="Ng V."/>
            <person name="Clum A."/>
            <person name="Steindorff A."/>
            <person name="Ohm R."/>
            <person name="Martin F."/>
            <person name="Silar P."/>
            <person name="Natvig D."/>
            <person name="Lalanne C."/>
            <person name="Gautier V."/>
            <person name="Ament-Velasquez S.L."/>
            <person name="Kruys A."/>
            <person name="Hutchinson M.I."/>
            <person name="Powell A.J."/>
            <person name="Barry K."/>
            <person name="Miller A.N."/>
            <person name="Grigoriev I.V."/>
            <person name="Debuchy R."/>
            <person name="Gladieux P."/>
            <person name="Thoren M.H."/>
            <person name="Johannesson H."/>
        </authorList>
    </citation>
    <scope>NUCLEOTIDE SEQUENCE</scope>
    <source>
        <strain evidence="12">CBS 958.72</strain>
    </source>
</reference>
<evidence type="ECO:0000256" key="1">
    <source>
        <dbReference type="ARBA" id="ARBA00004496"/>
    </source>
</evidence>
<dbReference type="InterPro" id="IPR036236">
    <property type="entry name" value="Znf_C2H2_sf"/>
</dbReference>
<keyword evidence="2" id="KW-0963">Cytoplasm</keyword>
<evidence type="ECO:0000256" key="8">
    <source>
        <dbReference type="ARBA" id="ARBA00034126"/>
    </source>
</evidence>
<dbReference type="PANTHER" id="PTHR13182:SF8">
    <property type="entry name" value="CYTOPLASMIC 60S SUBUNIT BIOGENESIS FACTOR ZNF622"/>
    <property type="match status" value="1"/>
</dbReference>
<evidence type="ECO:0000313" key="11">
    <source>
        <dbReference type="EMBL" id="KAK3358322.1"/>
    </source>
</evidence>
<reference evidence="12" key="1">
    <citation type="journal article" date="2023" name="Mol. Phylogenet. Evol.">
        <title>Genome-scale phylogeny and comparative genomics of the fungal order Sordariales.</title>
        <authorList>
            <person name="Hensen N."/>
            <person name="Bonometti L."/>
            <person name="Westerberg I."/>
            <person name="Brannstrom I.O."/>
            <person name="Guillou S."/>
            <person name="Cros-Aarteil S."/>
            <person name="Calhoun S."/>
            <person name="Haridas S."/>
            <person name="Kuo A."/>
            <person name="Mondo S."/>
            <person name="Pangilinan J."/>
            <person name="Riley R."/>
            <person name="LaButti K."/>
            <person name="Andreopoulos B."/>
            <person name="Lipzen A."/>
            <person name="Chen C."/>
            <person name="Yan M."/>
            <person name="Daum C."/>
            <person name="Ng V."/>
            <person name="Clum A."/>
            <person name="Steindorff A."/>
            <person name="Ohm R.A."/>
            <person name="Martin F."/>
            <person name="Silar P."/>
            <person name="Natvig D.O."/>
            <person name="Lalanne C."/>
            <person name="Gautier V."/>
            <person name="Ament-Velasquez S.L."/>
            <person name="Kruys A."/>
            <person name="Hutchinson M.I."/>
            <person name="Powell A.J."/>
            <person name="Barry K."/>
            <person name="Miller A.N."/>
            <person name="Grigoriev I.V."/>
            <person name="Debuchy R."/>
            <person name="Gladieux P."/>
            <person name="Hiltunen Thoren M."/>
            <person name="Johannesson H."/>
        </authorList>
    </citation>
    <scope>NUCLEOTIDE SEQUENCE</scope>
    <source>
        <strain evidence="12">CBS 958.72</strain>
    </source>
</reference>
<feature type="domain" description="C2H2-type" evidence="10">
    <location>
        <begin position="19"/>
        <end position="41"/>
    </location>
</feature>
<dbReference type="PANTHER" id="PTHR13182">
    <property type="entry name" value="ZINC FINGER PROTEIN 622"/>
    <property type="match status" value="1"/>
</dbReference>
<evidence type="ECO:0000256" key="7">
    <source>
        <dbReference type="ARBA" id="ARBA00022833"/>
    </source>
</evidence>
<dbReference type="InterPro" id="IPR041661">
    <property type="entry name" value="ZN622/Rei1/Reh1_Znf-C2H2"/>
</dbReference>
<feature type="compositionally biased region" description="Polar residues" evidence="9">
    <location>
        <begin position="256"/>
        <end position="271"/>
    </location>
</feature>
<dbReference type="EMBL" id="JAULSN010000018">
    <property type="protein sequence ID" value="KAK3358322.1"/>
    <property type="molecule type" value="Genomic_DNA"/>
</dbReference>
<keyword evidence="5" id="KW-0677">Repeat</keyword>
<dbReference type="InterPro" id="IPR040025">
    <property type="entry name" value="Znf622/Rei1/Reh1"/>
</dbReference>
<gene>
    <name evidence="11" type="ORF">B0T24DRAFT_135495</name>
    <name evidence="12" type="ORF">B0T24DRAFT_236350</name>
</gene>
<accession>A0AAE0KI94</accession>
<dbReference type="GO" id="GO:0005737">
    <property type="term" value="C:cytoplasm"/>
    <property type="evidence" value="ECO:0007669"/>
    <property type="project" value="UniProtKB-SubCell"/>
</dbReference>
<dbReference type="GO" id="GO:0042273">
    <property type="term" value="P:ribosomal large subunit biogenesis"/>
    <property type="evidence" value="ECO:0007669"/>
    <property type="project" value="TreeGrafter"/>
</dbReference>
<organism evidence="12 13">
    <name type="scientific">Lasiosphaeria ovina</name>
    <dbReference type="NCBI Taxonomy" id="92902"/>
    <lineage>
        <taxon>Eukaryota</taxon>
        <taxon>Fungi</taxon>
        <taxon>Dikarya</taxon>
        <taxon>Ascomycota</taxon>
        <taxon>Pezizomycotina</taxon>
        <taxon>Sordariomycetes</taxon>
        <taxon>Sordariomycetidae</taxon>
        <taxon>Sordariales</taxon>
        <taxon>Lasiosphaeriaceae</taxon>
        <taxon>Lasiosphaeria</taxon>
    </lineage>
</organism>
<evidence type="ECO:0000256" key="6">
    <source>
        <dbReference type="ARBA" id="ARBA00022771"/>
    </source>
</evidence>
<sequence>MNTSPQTISSALKISSNFCNTCNVSFDTAELRRSHAKSPVHVENVRRRVVGLSPLDPAAAQEVIQKNASIKPDSSSDEADLSSDESAEDDVAEEAGPEFVAEQCLFCNEEAATFDDNMAHMRKAHGLFVPDIGHLAVDLETLIQYLHLIIFSYHECLFCHSQRSTAEAAQHHMLGKRHCIIDITSDDSEYLDFYDFIDGKGDGSGEDGEERESASRTSNVPILQSDDRSTRLPSGRIITNRSTASASQHRQKSSRVDAQQNSAQLTSTPQPEEQKQESKSDSDAAAPSGQLTKSQKRDLALVKGLGALSLSDQAMMSRFSAPEQRSLIAAKKRETATARRAQTRYLRRVEMLGNQTLMKHFTNDVPGPRNG</sequence>
<evidence type="ECO:0000259" key="10">
    <source>
        <dbReference type="PROSITE" id="PS00028"/>
    </source>
</evidence>
<evidence type="ECO:0000256" key="4">
    <source>
        <dbReference type="ARBA" id="ARBA00022723"/>
    </source>
</evidence>
<dbReference type="Pfam" id="PF12756">
    <property type="entry name" value="zf-C2H2_2"/>
    <property type="match status" value="1"/>
</dbReference>
<comment type="similarity">
    <text evidence="8">Belongs to the REI1 family.</text>
</comment>
<proteinExistence type="inferred from homology"/>
<evidence type="ECO:0000313" key="13">
    <source>
        <dbReference type="Proteomes" id="UP001287356"/>
    </source>
</evidence>
<dbReference type="Proteomes" id="UP001287356">
    <property type="component" value="Unassembled WGS sequence"/>
</dbReference>
<dbReference type="InterPro" id="IPR003604">
    <property type="entry name" value="Matrin/U1-like-C_Znf_C2H2"/>
</dbReference>
<dbReference type="InterPro" id="IPR013087">
    <property type="entry name" value="Znf_C2H2_type"/>
</dbReference>
<dbReference type="SMART" id="SM00451">
    <property type="entry name" value="ZnF_U1"/>
    <property type="match status" value="1"/>
</dbReference>
<keyword evidence="7" id="KW-0862">Zinc</keyword>
<feature type="compositionally biased region" description="Polar residues" evidence="9">
    <location>
        <begin position="237"/>
        <end position="248"/>
    </location>
</feature>
<protein>
    <submittedName>
        <fullName evidence="12">C2H2 type zinc-finger-domain-containing protein</fullName>
    </submittedName>
</protein>
<keyword evidence="6 12" id="KW-0863">Zinc-finger</keyword>
<dbReference type="GO" id="GO:0030687">
    <property type="term" value="C:preribosome, large subunit precursor"/>
    <property type="evidence" value="ECO:0007669"/>
    <property type="project" value="TreeGrafter"/>
</dbReference>
<dbReference type="SUPFAM" id="SSF57667">
    <property type="entry name" value="beta-beta-alpha zinc fingers"/>
    <property type="match status" value="1"/>
</dbReference>
<evidence type="ECO:0000313" key="12">
    <source>
        <dbReference type="EMBL" id="KAK3377169.1"/>
    </source>
</evidence>
<evidence type="ECO:0000256" key="5">
    <source>
        <dbReference type="ARBA" id="ARBA00022737"/>
    </source>
</evidence>
<feature type="compositionally biased region" description="Acidic residues" evidence="9">
    <location>
        <begin position="75"/>
        <end position="93"/>
    </location>
</feature>
<feature type="region of interest" description="Disordered" evidence="9">
    <location>
        <begin position="67"/>
        <end position="93"/>
    </location>
</feature>
<evidence type="ECO:0000256" key="2">
    <source>
        <dbReference type="ARBA" id="ARBA00022490"/>
    </source>
</evidence>
<dbReference type="GO" id="GO:0003676">
    <property type="term" value="F:nucleic acid binding"/>
    <property type="evidence" value="ECO:0007669"/>
    <property type="project" value="InterPro"/>
</dbReference>
<keyword evidence="3" id="KW-0690">Ribosome biogenesis</keyword>
<name>A0AAE0KI94_9PEZI</name>
<comment type="subcellular location">
    <subcellularLocation>
        <location evidence="1">Cytoplasm</location>
    </subcellularLocation>
</comment>
<dbReference type="AlphaFoldDB" id="A0AAE0KI94"/>
<evidence type="ECO:0000256" key="3">
    <source>
        <dbReference type="ARBA" id="ARBA00022517"/>
    </source>
</evidence>
<keyword evidence="4" id="KW-0479">Metal-binding</keyword>
<evidence type="ECO:0000256" key="9">
    <source>
        <dbReference type="SAM" id="MobiDB-lite"/>
    </source>
</evidence>
<dbReference type="EMBL" id="JAULSN010000003">
    <property type="protein sequence ID" value="KAK3377169.1"/>
    <property type="molecule type" value="Genomic_DNA"/>
</dbReference>
<feature type="compositionally biased region" description="Basic and acidic residues" evidence="9">
    <location>
        <begin position="272"/>
        <end position="282"/>
    </location>
</feature>
<dbReference type="SMART" id="SM00355">
    <property type="entry name" value="ZnF_C2H2"/>
    <property type="match status" value="3"/>
</dbReference>
<dbReference type="PROSITE" id="PS00028">
    <property type="entry name" value="ZINC_FINGER_C2H2_1"/>
    <property type="match status" value="1"/>
</dbReference>
<feature type="region of interest" description="Disordered" evidence="9">
    <location>
        <begin position="201"/>
        <end position="297"/>
    </location>
</feature>
<comment type="caution">
    <text evidence="12">The sequence shown here is derived from an EMBL/GenBank/DDBJ whole genome shotgun (WGS) entry which is preliminary data.</text>
</comment>
<dbReference type="GO" id="GO:0008270">
    <property type="term" value="F:zinc ion binding"/>
    <property type="evidence" value="ECO:0007669"/>
    <property type="project" value="UniProtKB-KW"/>
</dbReference>